<proteinExistence type="predicted"/>
<evidence type="ECO:0000313" key="1">
    <source>
        <dbReference type="EMBL" id="MDV7136774.1"/>
    </source>
</evidence>
<accession>A0ABU4EZU1</accession>
<dbReference type="RefSeq" id="WP_317714747.1">
    <property type="nucleotide sequence ID" value="NZ_JAWLUM010000005.1"/>
</dbReference>
<sequence>MLVVLRSIGRHVSSLAGGGRLEPKLAAILKDVPLNPPWTTQEFLRWLEDYKNVEIRLRPWGNLIDHAASGCGTLAIRNENREMHIFYDAQRSLFHQRQQIFHECGHVLCDHVGEESYRLEPSALTYGLDPASIQSILRRRDGFTSASERDAELLGTMLAMQSCGEALDESGGRFHRAASVFRN</sequence>
<reference evidence="1 2" key="1">
    <citation type="submission" date="2023-10" db="EMBL/GenBank/DDBJ databases">
        <title>Development of a sustainable strategy for remediation of hydrocarbon-contaminated territories based on the waste exchange concept.</title>
        <authorList>
            <person name="Krivoruchko A."/>
        </authorList>
    </citation>
    <scope>NUCLEOTIDE SEQUENCE [LARGE SCALE GENOMIC DNA]</scope>
    <source>
        <strain evidence="1 2">IEGM 1236</strain>
    </source>
</reference>
<keyword evidence="2" id="KW-1185">Reference proteome</keyword>
<name>A0ABU4EZU1_WILMA</name>
<organism evidence="1 2">
    <name type="scientific">Williamsia marianensis</name>
    <dbReference type="NCBI Taxonomy" id="85044"/>
    <lineage>
        <taxon>Bacteria</taxon>
        <taxon>Bacillati</taxon>
        <taxon>Actinomycetota</taxon>
        <taxon>Actinomycetes</taxon>
        <taxon>Mycobacteriales</taxon>
        <taxon>Nocardiaceae</taxon>
        <taxon>Williamsia</taxon>
    </lineage>
</organism>
<evidence type="ECO:0000313" key="2">
    <source>
        <dbReference type="Proteomes" id="UP001185792"/>
    </source>
</evidence>
<comment type="caution">
    <text evidence="1">The sequence shown here is derived from an EMBL/GenBank/DDBJ whole genome shotgun (WGS) entry which is preliminary data.</text>
</comment>
<protein>
    <recommendedName>
        <fullName evidence="3">IrrE N-terminal-like domain-containing protein</fullName>
    </recommendedName>
</protein>
<dbReference type="Proteomes" id="UP001185792">
    <property type="component" value="Unassembled WGS sequence"/>
</dbReference>
<dbReference type="EMBL" id="JAWLUM010000005">
    <property type="protein sequence ID" value="MDV7136774.1"/>
    <property type="molecule type" value="Genomic_DNA"/>
</dbReference>
<gene>
    <name evidence="1" type="ORF">R4198_24025</name>
</gene>
<evidence type="ECO:0008006" key="3">
    <source>
        <dbReference type="Google" id="ProtNLM"/>
    </source>
</evidence>